<protein>
    <submittedName>
        <fullName evidence="2">Uncharacterized protein</fullName>
    </submittedName>
</protein>
<evidence type="ECO:0000256" key="1">
    <source>
        <dbReference type="SAM" id="MobiDB-lite"/>
    </source>
</evidence>
<reference evidence="2 3" key="1">
    <citation type="submission" date="2012-11" db="EMBL/GenBank/DDBJ databases">
        <title>The complete genome sequence of Corynebacterium maris Coryn-1 (=DSM 45190).</title>
        <authorList>
            <person name="Schaffert L."/>
            <person name="Albersmeier A."/>
            <person name="Kalinowski J."/>
            <person name="Ruckert C."/>
        </authorList>
    </citation>
    <scope>NUCLEOTIDE SEQUENCE [LARGE SCALE GENOMIC DNA]</scope>
    <source>
        <strain evidence="3">Coryn-1</strain>
    </source>
</reference>
<feature type="region of interest" description="Disordered" evidence="1">
    <location>
        <begin position="178"/>
        <end position="222"/>
    </location>
</feature>
<sequence>MAEVDNPVAELKAIAARNQVGVPVSTDPLVVATELVLRLYPDGELPQSVNELTVLAHAAKVRGRILLETTDSVETGMSSLRISALASFLSGAETDRHEDHLALGIMYHLLDLPQQADDEFIAAHTAGRRLNLDPTWDEITRLPPGSEDRNHRISAIEGFAPYIFSEEVVRAREAAQEEKARRDAEIAQAERAEREEREVARREQAEKERIERERAERAAADPAHHAKNMLGLLLSEPDSQQTPGLLAQFQRQLDELSPPDASDLVKEGAEFLVQRQEAPWLTMRLLEGSATWCERTADYPGLVWALVEMALRLRASGSHEDLYHAYERASEAARHAQVVQDFAPRARSAGALALLFLDARQSAQAVDAIAQVTEVFPEGSLKDDGERRLMARLLVVQAKALASLSHETGDESQMEQSTMAVTRAYSLFGLIGEQDGLNATRTELRI</sequence>
<keyword evidence="3" id="KW-1185">Reference proteome</keyword>
<dbReference type="eggNOG" id="ENOG5032BNX">
    <property type="taxonomic scope" value="Bacteria"/>
</dbReference>
<dbReference type="Proteomes" id="UP000015388">
    <property type="component" value="Chromosome"/>
</dbReference>
<dbReference type="EMBL" id="CP003924">
    <property type="protein sequence ID" value="AGS33973.1"/>
    <property type="molecule type" value="Genomic_DNA"/>
</dbReference>
<dbReference type="RefSeq" id="WP_020933908.1">
    <property type="nucleotide sequence ID" value="NC_021915.1"/>
</dbReference>
<dbReference type="PATRIC" id="fig|1224163.3.peg.494"/>
<dbReference type="KEGG" id="cmd:B841_02450"/>
<dbReference type="HOGENOM" id="CLU_613526_0_0_11"/>
<accession>S5TH28</accession>
<proteinExistence type="predicted"/>
<gene>
    <name evidence="2" type="ORF">B841_02450</name>
</gene>
<dbReference type="AlphaFoldDB" id="S5TH28"/>
<evidence type="ECO:0000313" key="3">
    <source>
        <dbReference type="Proteomes" id="UP000015388"/>
    </source>
</evidence>
<evidence type="ECO:0000313" key="2">
    <source>
        <dbReference type="EMBL" id="AGS33973.1"/>
    </source>
</evidence>
<organism evidence="2 3">
    <name type="scientific">Corynebacterium maris DSM 45190</name>
    <dbReference type="NCBI Taxonomy" id="1224163"/>
    <lineage>
        <taxon>Bacteria</taxon>
        <taxon>Bacillati</taxon>
        <taxon>Actinomycetota</taxon>
        <taxon>Actinomycetes</taxon>
        <taxon>Mycobacteriales</taxon>
        <taxon>Corynebacteriaceae</taxon>
        <taxon>Corynebacterium</taxon>
    </lineage>
</organism>
<name>S5TH28_9CORY</name>